<comment type="subcellular location">
    <subcellularLocation>
        <location evidence="1">Cytoplasm</location>
        <location evidence="1">Cytosol</location>
    </subcellularLocation>
</comment>
<evidence type="ECO:0000256" key="3">
    <source>
        <dbReference type="ARBA" id="ARBA00012566"/>
    </source>
</evidence>
<evidence type="ECO:0000256" key="7">
    <source>
        <dbReference type="ARBA" id="ARBA00034414"/>
    </source>
</evidence>
<keyword evidence="5" id="KW-0378">Hydrolase</keyword>
<dbReference type="InterPro" id="IPR005201">
    <property type="entry name" value="TIM_ENGase"/>
</dbReference>
<protein>
    <recommendedName>
        <fullName evidence="3">mannosyl-glycoprotein endo-beta-N-acetylglucosaminidase</fullName>
        <ecNumber evidence="3">3.2.1.96</ecNumber>
    </recommendedName>
</protein>
<dbReference type="EC" id="3.2.1.96" evidence="3"/>
<evidence type="ECO:0000256" key="5">
    <source>
        <dbReference type="ARBA" id="ARBA00022801"/>
    </source>
</evidence>
<comment type="caution">
    <text evidence="11">The sequence shown here is derived from an EMBL/GenBank/DDBJ whole genome shotgun (WGS) entry which is preliminary data.</text>
</comment>
<sequence length="1205" mass="135860">MYAELLSDLAVALGFDGWLLNMEVELELEQIPNLKEFVSHLTQIMHSSLPGSLVIWYDSVTIDGALMWQNQLNDENKPFFDICDGIFVNYSWKESYPRSSAAVAGDRKFDVYMGIDVFGRGTYGGGKWTTNVALDVLKKDDVSAAIFAPGWVYETKQPPDFQTAQNHWWSLVEKSWGAVKFYPESLPFYSNFDQGHGYHISVEGGQVSDAPWNNISSQCFQPFLKFSGNPSPDTIEVFVDFKESSYSGGGNITFKGTLEENTDFTTRIFQGKLLLGAVPLHITHSVKSEGDSLLGLALQFSSTANERTSVLLASWGTNQFSRKFSKIIAPCQVNKPRTAPGWAVLESSIEMNGYTLTEIHAVCYRPKHEHAQLRLENRTDGSEDTLVYSPREYHAVLGHITVNASKENTYFPPSSSWLVEGHYIKWSSGSQGSQTVSVKIDWKSKVGTDSRFPKYNIYVEKLSKQAVRDHGVGTRSGSGMAFARTWMILHIFNWMSKKLGNRHFEWFNSLMCERSKAVIRGMLQNTSRMKIRELQRLPSRETKIWNRKAHPSSQRHMKFPVKQQSQRIRAKLFSDKIKINPISYPIKTLEELETRSYFESFHCPFNKSSVPLKPTSLPNRPRLLVCHDMQGGYVDDKWVQGGTNADAYAIWHWYLIDVFVYFSHNLVTLPPPCWTNTAHRHGVKVLGTFITEWDEGRIICNKLLATKESAQMCAERLAELAIDLGFDGWLINMEVGLLEEQIPILEEFVSHLTHTMHSSMPESLVIWYDSVITTGNLRWQDQLNEKNKPFFDICDGIFVNYTWKSNYPDLSAAVAGDRKFDVYMGIDVFGRKTFGGGQWNTNVALDVLKKANVSAAIFAPGWLYETKQPPDFQTAQNCWWELVAKSWGGVNNYPKLLPFYSNFDQGQGYHISVEGNQLTGAPWNNMSCQGFQPRLEFIDGPTPDAIQFIVDFKEESYNGGGNITFKGTLEDNVPFTIRLFQGELLLDNVPLVVTYSVKSKGGSLLGLSLQFSSLLSERISVLIAPSEMNGLSHKFSKVIMPGQVGKTASKWIVHEGTVAMDGLMLTEIHAVCYRTKSTPRELISEVRADNQDSALAPSLAEYSAGFKTASLKILWKLKDGNNFLFPKYNIYVEKLAKQVDGNAAGRLEDRRVYLGAAHVQAFYISDLSIPSHIGRLKFIIQACAADGTCQELDDSPYMLLDVEGQ</sequence>
<dbReference type="Gene3D" id="2.60.120.260">
    <property type="entry name" value="Galactose-binding domain-like"/>
    <property type="match status" value="2"/>
</dbReference>
<dbReference type="CDD" id="cd06547">
    <property type="entry name" value="GH85_ENGase"/>
    <property type="match status" value="1"/>
</dbReference>
<comment type="catalytic activity">
    <reaction evidence="7">
        <text>an N(4)-(oligosaccharide-(1-&gt;3)-[oligosaccharide-(1-&gt;6)]-beta-D-Man-(1-&gt;4)-beta-D-GlcNAc-(1-&gt;4)-alpha-D-GlcNAc)-L-asparaginyl-[protein] + H2O = an oligosaccharide-(1-&gt;3)-[oligosaccharide-(1-&gt;6)]-beta-D-Man-(1-&gt;4)-D-GlcNAc + N(4)-(N-acetyl-beta-D-glucosaminyl)-L-asparaginyl-[protein]</text>
        <dbReference type="Rhea" id="RHEA:73067"/>
        <dbReference type="Rhea" id="RHEA-COMP:12603"/>
        <dbReference type="Rhea" id="RHEA-COMP:18176"/>
        <dbReference type="ChEBI" id="CHEBI:15377"/>
        <dbReference type="ChEBI" id="CHEBI:132248"/>
        <dbReference type="ChEBI" id="CHEBI:192714"/>
        <dbReference type="ChEBI" id="CHEBI:192715"/>
        <dbReference type="EC" id="3.2.1.96"/>
    </reaction>
</comment>
<feature type="domain" description="Cytosolic endo-beta-N-acetylglucosaminidase C-terminal" evidence="10">
    <location>
        <begin position="410"/>
        <end position="488"/>
    </location>
</feature>
<feature type="domain" description="Cytosolic endo-beta-N-acetylglucosaminidase C-terminal" evidence="10">
    <location>
        <begin position="1103"/>
        <end position="1203"/>
    </location>
</feature>
<dbReference type="OrthoDB" id="284473at2759"/>
<dbReference type="PANTHER" id="PTHR13246:SF1">
    <property type="entry name" value="CYTOSOLIC ENDO-BETA-N-ACETYLGLUCOSAMINIDASE"/>
    <property type="match status" value="1"/>
</dbReference>
<evidence type="ECO:0000313" key="12">
    <source>
        <dbReference type="Proteomes" id="UP001151532"/>
    </source>
</evidence>
<evidence type="ECO:0000256" key="8">
    <source>
        <dbReference type="ARBA" id="ARBA00060018"/>
    </source>
</evidence>
<dbReference type="Pfam" id="PF25529">
    <property type="entry name" value="Ig_ENGASE1_C"/>
    <property type="match status" value="2"/>
</dbReference>
<accession>A0A9Q0TUR0</accession>
<keyword evidence="4" id="KW-0963">Cytoplasm</keyword>
<dbReference type="AlphaFoldDB" id="A0A9Q0TUR0"/>
<reference evidence="11" key="2">
    <citation type="journal article" date="2023" name="Int. J. Mol. Sci.">
        <title>De Novo Assembly and Annotation of 11 Diverse Shrub Willow (Salix) Genomes Reveals Novel Gene Organization in Sex-Linked Regions.</title>
        <authorList>
            <person name="Hyden B."/>
            <person name="Feng K."/>
            <person name="Yates T.B."/>
            <person name="Jawdy S."/>
            <person name="Cereghino C."/>
            <person name="Smart L.B."/>
            <person name="Muchero W."/>
        </authorList>
    </citation>
    <scope>NUCLEOTIDE SEQUENCE</scope>
    <source>
        <tissue evidence="11">Shoot tip</tissue>
    </source>
</reference>
<gene>
    <name evidence="11" type="ORF">OIU79_006101</name>
</gene>
<dbReference type="GO" id="GO:0006491">
    <property type="term" value="P:N-glycan processing"/>
    <property type="evidence" value="ECO:0007669"/>
    <property type="project" value="UniProtKB-ARBA"/>
</dbReference>
<dbReference type="InterPro" id="IPR032979">
    <property type="entry name" value="ENGase"/>
</dbReference>
<dbReference type="InterPro" id="IPR057882">
    <property type="entry name" value="ENGase_C"/>
</dbReference>
<keyword evidence="6" id="KW-0326">Glycosidase</keyword>
<evidence type="ECO:0000256" key="1">
    <source>
        <dbReference type="ARBA" id="ARBA00004514"/>
    </source>
</evidence>
<feature type="domain" description="Cytosolic endo-beta-N-acetylglucosaminidase TIM barrel" evidence="9">
    <location>
        <begin position="2"/>
        <end position="199"/>
    </location>
</feature>
<dbReference type="EMBL" id="JAPFFK010000014">
    <property type="protein sequence ID" value="KAJ6718105.1"/>
    <property type="molecule type" value="Genomic_DNA"/>
</dbReference>
<dbReference type="Proteomes" id="UP001151532">
    <property type="component" value="Chromosome 10"/>
</dbReference>
<dbReference type="GO" id="GO:0005829">
    <property type="term" value="C:cytosol"/>
    <property type="evidence" value="ECO:0007669"/>
    <property type="project" value="UniProtKB-SubCell"/>
</dbReference>
<evidence type="ECO:0000313" key="11">
    <source>
        <dbReference type="EMBL" id="KAJ6718105.1"/>
    </source>
</evidence>
<evidence type="ECO:0000256" key="4">
    <source>
        <dbReference type="ARBA" id="ARBA00022490"/>
    </source>
</evidence>
<dbReference type="PANTHER" id="PTHR13246">
    <property type="entry name" value="ENDO BETA N-ACETYLGLUCOSAMINIDASE"/>
    <property type="match status" value="1"/>
</dbReference>
<evidence type="ECO:0000259" key="9">
    <source>
        <dbReference type="Pfam" id="PF03644"/>
    </source>
</evidence>
<name>A0A9Q0TUR0_SALPP</name>
<comment type="similarity">
    <text evidence="2">Belongs to the glycosyl hydrolase 85 family.</text>
</comment>
<evidence type="ECO:0000259" key="10">
    <source>
        <dbReference type="Pfam" id="PF25529"/>
    </source>
</evidence>
<keyword evidence="12" id="KW-1185">Reference proteome</keyword>
<reference evidence="11" key="1">
    <citation type="submission" date="2022-11" db="EMBL/GenBank/DDBJ databases">
        <authorList>
            <person name="Hyden B.L."/>
            <person name="Feng K."/>
            <person name="Yates T."/>
            <person name="Jawdy S."/>
            <person name="Smart L.B."/>
            <person name="Muchero W."/>
        </authorList>
    </citation>
    <scope>NUCLEOTIDE SEQUENCE</scope>
    <source>
        <tissue evidence="11">Shoot tip</tissue>
    </source>
</reference>
<evidence type="ECO:0000256" key="2">
    <source>
        <dbReference type="ARBA" id="ARBA00007849"/>
    </source>
</evidence>
<dbReference type="Pfam" id="PF03644">
    <property type="entry name" value="Glyco_hydro_85"/>
    <property type="match status" value="2"/>
</dbReference>
<dbReference type="FunFam" id="3.20.20.80:FF:000043">
    <property type="entry name" value="cytosolic endo-beta-N-acetylglucosaminidase"/>
    <property type="match status" value="1"/>
</dbReference>
<proteinExistence type="inferred from homology"/>
<dbReference type="Gene3D" id="3.20.20.80">
    <property type="entry name" value="Glycosidases"/>
    <property type="match status" value="2"/>
</dbReference>
<dbReference type="GO" id="GO:0033925">
    <property type="term" value="F:mannosyl-glycoprotein endo-beta-N-acetylglucosaminidase activity"/>
    <property type="evidence" value="ECO:0007669"/>
    <property type="project" value="UniProtKB-EC"/>
</dbReference>
<organism evidence="11 12">
    <name type="scientific">Salix purpurea</name>
    <name type="common">Purple osier willow</name>
    <dbReference type="NCBI Taxonomy" id="77065"/>
    <lineage>
        <taxon>Eukaryota</taxon>
        <taxon>Viridiplantae</taxon>
        <taxon>Streptophyta</taxon>
        <taxon>Embryophyta</taxon>
        <taxon>Tracheophyta</taxon>
        <taxon>Spermatophyta</taxon>
        <taxon>Magnoliopsida</taxon>
        <taxon>eudicotyledons</taxon>
        <taxon>Gunneridae</taxon>
        <taxon>Pentapetalae</taxon>
        <taxon>rosids</taxon>
        <taxon>fabids</taxon>
        <taxon>Malpighiales</taxon>
        <taxon>Salicaceae</taxon>
        <taxon>Saliceae</taxon>
        <taxon>Salix</taxon>
    </lineage>
</organism>
<feature type="domain" description="Cytosolic endo-beta-N-acetylglucosaminidase TIM barrel" evidence="9">
    <location>
        <begin position="634"/>
        <end position="910"/>
    </location>
</feature>
<evidence type="ECO:0000256" key="6">
    <source>
        <dbReference type="ARBA" id="ARBA00023295"/>
    </source>
</evidence>
<comment type="function">
    <text evidence="8">Endoglycosidase that releases N-glycans from glycoproteins by cleaving the beta-1,4-glycosidic bond in the N,N'-diacetylchitobiose core. Involved in the production of high-mannose type N-glycans during plant development and fruit maturation.</text>
</comment>